<name>A0A195E2C9_9HYME</name>
<organism evidence="1 2">
    <name type="scientific">Trachymyrmex cornetzi</name>
    <dbReference type="NCBI Taxonomy" id="471704"/>
    <lineage>
        <taxon>Eukaryota</taxon>
        <taxon>Metazoa</taxon>
        <taxon>Ecdysozoa</taxon>
        <taxon>Arthropoda</taxon>
        <taxon>Hexapoda</taxon>
        <taxon>Insecta</taxon>
        <taxon>Pterygota</taxon>
        <taxon>Neoptera</taxon>
        <taxon>Endopterygota</taxon>
        <taxon>Hymenoptera</taxon>
        <taxon>Apocrita</taxon>
        <taxon>Aculeata</taxon>
        <taxon>Formicoidea</taxon>
        <taxon>Formicidae</taxon>
        <taxon>Myrmicinae</taxon>
        <taxon>Trachymyrmex</taxon>
    </lineage>
</organism>
<dbReference type="EMBL" id="KQ979763">
    <property type="protein sequence ID" value="KYN19298.1"/>
    <property type="molecule type" value="Genomic_DNA"/>
</dbReference>
<gene>
    <name evidence="1" type="ORF">ALC57_08475</name>
</gene>
<dbReference type="AlphaFoldDB" id="A0A195E2C9"/>
<keyword evidence="2" id="KW-1185">Reference proteome</keyword>
<dbReference type="Proteomes" id="UP000078492">
    <property type="component" value="Unassembled WGS sequence"/>
</dbReference>
<proteinExistence type="predicted"/>
<protein>
    <submittedName>
        <fullName evidence="1">Uncharacterized protein</fullName>
    </submittedName>
</protein>
<evidence type="ECO:0000313" key="1">
    <source>
        <dbReference type="EMBL" id="KYN19298.1"/>
    </source>
</evidence>
<sequence>MREIDNFVGMSEAAYNPHNTRLVVMKHNHRHTSHKYDYRKHINSLLKQNSSTNTIYCRSDYRKISYYCKICINL</sequence>
<accession>A0A195E2C9</accession>
<evidence type="ECO:0000313" key="2">
    <source>
        <dbReference type="Proteomes" id="UP000078492"/>
    </source>
</evidence>
<reference evidence="1 2" key="1">
    <citation type="submission" date="2015-09" db="EMBL/GenBank/DDBJ databases">
        <title>Trachymyrmex cornetzi WGS genome.</title>
        <authorList>
            <person name="Nygaard S."/>
            <person name="Hu H."/>
            <person name="Boomsma J."/>
            <person name="Zhang G."/>
        </authorList>
    </citation>
    <scope>NUCLEOTIDE SEQUENCE [LARGE SCALE GENOMIC DNA]</scope>
    <source>
        <strain evidence="1">Tcor2-1</strain>
        <tissue evidence="1">Whole body</tissue>
    </source>
</reference>